<dbReference type="Proteomes" id="UP000232722">
    <property type="component" value="Unassembled WGS sequence"/>
</dbReference>
<dbReference type="EMBL" id="LLXJ01004867">
    <property type="protein sequence ID" value="PKB95356.1"/>
    <property type="molecule type" value="Genomic_DNA"/>
</dbReference>
<name>A0A2N0NLD0_9GLOM</name>
<sequence length="67" mass="7356">MQNLYQQPNVPRMLPDTDVRLPSFALPCGIAGPPPKAASLNAKTKIKKPPDHQMLSSYIVELNNLVS</sequence>
<evidence type="ECO:0000313" key="2">
    <source>
        <dbReference type="Proteomes" id="UP000232722"/>
    </source>
</evidence>
<gene>
    <name evidence="1" type="ORF">RhiirA5_279853</name>
</gene>
<reference evidence="1 2" key="1">
    <citation type="submission" date="2016-04" db="EMBL/GenBank/DDBJ databases">
        <title>Genome analyses suggest a sexual origin of heterokaryosis in a supposedly ancient asexual fungus.</title>
        <authorList>
            <person name="Ropars J."/>
            <person name="Sedzielewska K."/>
            <person name="Noel J."/>
            <person name="Charron P."/>
            <person name="Farinelli L."/>
            <person name="Marton T."/>
            <person name="Kruger M."/>
            <person name="Pelin A."/>
            <person name="Brachmann A."/>
            <person name="Corradi N."/>
        </authorList>
    </citation>
    <scope>NUCLEOTIDE SEQUENCE [LARGE SCALE GENOMIC DNA]</scope>
    <source>
        <strain evidence="1 2">A5</strain>
    </source>
</reference>
<proteinExistence type="predicted"/>
<reference evidence="1 2" key="2">
    <citation type="submission" date="2017-09" db="EMBL/GenBank/DDBJ databases">
        <title>Extensive intraspecific genome diversity in a model arbuscular mycorrhizal fungus.</title>
        <authorList>
            <person name="Chen E.C."/>
            <person name="Morin E."/>
            <person name="Beaudet D."/>
            <person name="Noel J."/>
            <person name="Ndikumana S."/>
            <person name="Charron P."/>
            <person name="St-Onge C."/>
            <person name="Giorgi J."/>
            <person name="Grigoriev I.V."/>
            <person name="Roux C."/>
            <person name="Martin F.M."/>
            <person name="Corradi N."/>
        </authorList>
    </citation>
    <scope>NUCLEOTIDE SEQUENCE [LARGE SCALE GENOMIC DNA]</scope>
    <source>
        <strain evidence="1 2">A5</strain>
    </source>
</reference>
<evidence type="ECO:0000313" key="1">
    <source>
        <dbReference type="EMBL" id="PKB95356.1"/>
    </source>
</evidence>
<protein>
    <submittedName>
        <fullName evidence="1">Uncharacterized protein</fullName>
    </submittedName>
</protein>
<organism evidence="1 2">
    <name type="scientific">Rhizophagus irregularis</name>
    <dbReference type="NCBI Taxonomy" id="588596"/>
    <lineage>
        <taxon>Eukaryota</taxon>
        <taxon>Fungi</taxon>
        <taxon>Fungi incertae sedis</taxon>
        <taxon>Mucoromycota</taxon>
        <taxon>Glomeromycotina</taxon>
        <taxon>Glomeromycetes</taxon>
        <taxon>Glomerales</taxon>
        <taxon>Glomeraceae</taxon>
        <taxon>Rhizophagus</taxon>
    </lineage>
</organism>
<dbReference type="AlphaFoldDB" id="A0A2N0NLD0"/>
<accession>A0A2N0NLD0</accession>
<comment type="caution">
    <text evidence="1">The sequence shown here is derived from an EMBL/GenBank/DDBJ whole genome shotgun (WGS) entry which is preliminary data.</text>
</comment>